<comment type="caution">
    <text evidence="1">The sequence shown here is derived from an EMBL/GenBank/DDBJ whole genome shotgun (WGS) entry which is preliminary data.</text>
</comment>
<gene>
    <name evidence="1" type="ORF">GMARGA_LOCUS43187</name>
</gene>
<name>A0ABN7XIY3_GIGMA</name>
<sequence length="46" mass="5291">EEESITIIGITEMNMAEKEGNFLAYSTNKKYKEYWLSAAEEKKKGS</sequence>
<dbReference type="Proteomes" id="UP000789901">
    <property type="component" value="Unassembled WGS sequence"/>
</dbReference>
<protein>
    <submittedName>
        <fullName evidence="1">24699_t:CDS:1</fullName>
    </submittedName>
</protein>
<organism evidence="1 2">
    <name type="scientific">Gigaspora margarita</name>
    <dbReference type="NCBI Taxonomy" id="4874"/>
    <lineage>
        <taxon>Eukaryota</taxon>
        <taxon>Fungi</taxon>
        <taxon>Fungi incertae sedis</taxon>
        <taxon>Mucoromycota</taxon>
        <taxon>Glomeromycotina</taxon>
        <taxon>Glomeromycetes</taxon>
        <taxon>Diversisporales</taxon>
        <taxon>Gigasporaceae</taxon>
        <taxon>Gigaspora</taxon>
    </lineage>
</organism>
<keyword evidence="2" id="KW-1185">Reference proteome</keyword>
<proteinExistence type="predicted"/>
<feature type="non-terminal residue" evidence="1">
    <location>
        <position position="46"/>
    </location>
</feature>
<accession>A0ABN7XIY3</accession>
<evidence type="ECO:0000313" key="1">
    <source>
        <dbReference type="EMBL" id="CAG8854366.1"/>
    </source>
</evidence>
<feature type="non-terminal residue" evidence="1">
    <location>
        <position position="1"/>
    </location>
</feature>
<reference evidence="1 2" key="1">
    <citation type="submission" date="2021-06" db="EMBL/GenBank/DDBJ databases">
        <authorList>
            <person name="Kallberg Y."/>
            <person name="Tangrot J."/>
            <person name="Rosling A."/>
        </authorList>
    </citation>
    <scope>NUCLEOTIDE SEQUENCE [LARGE SCALE GENOMIC DNA]</scope>
    <source>
        <strain evidence="1 2">120-4 pot B 10/14</strain>
    </source>
</reference>
<dbReference type="EMBL" id="CAJVQB010136928">
    <property type="protein sequence ID" value="CAG8854366.1"/>
    <property type="molecule type" value="Genomic_DNA"/>
</dbReference>
<evidence type="ECO:0000313" key="2">
    <source>
        <dbReference type="Proteomes" id="UP000789901"/>
    </source>
</evidence>